<dbReference type="SMR" id="A0A0H3ZVK3"/>
<dbReference type="InterPro" id="IPR036624">
    <property type="entry name" value="Hcp1-lik_sf"/>
</dbReference>
<dbReference type="InterPro" id="IPR053165">
    <property type="entry name" value="HSI-I_assembly_Hcp1"/>
</dbReference>
<reference evidence="1" key="1">
    <citation type="journal article" date="2015" name="MBio">
        <title>Eco-Evolutionary Dynamics of Episomes among Ecologically Cohesive Bacterial Populations.</title>
        <authorList>
            <person name="Xue H."/>
            <person name="Cordero O.X."/>
            <person name="Camas F.M."/>
            <person name="Trimble W."/>
            <person name="Meyer F."/>
            <person name="Guglielmini J."/>
            <person name="Rocha E.P."/>
            <person name="Polz M.F."/>
        </authorList>
    </citation>
    <scope>NUCLEOTIDE SEQUENCE</scope>
    <source>
        <strain evidence="1">FF_482</strain>
    </source>
</reference>
<sequence length="176" mass="18750">MASIYMRVSDLQVEGAATIGQLETAEGKNDGWFAINSYAWGGARNVAMDIGNSTNADSGMVGVSEVSVTKEVDGASEDLLSYLFNPGKDGRTVEIAFTKPANEGQGVEVYFQIKLEKARLVSYNVSGTDGSQPFESLSLSYTSISQKHHYEKVGGELQSGGVVTYDLPTGKMTSGK</sequence>
<name>A0A0H3ZVK3_9VIBR</name>
<dbReference type="EMBL" id="KP795555">
    <property type="protein sequence ID" value="AKN37894.1"/>
    <property type="molecule type" value="Genomic_DNA"/>
</dbReference>
<dbReference type="SUPFAM" id="SSF141452">
    <property type="entry name" value="Hcp1-like"/>
    <property type="match status" value="1"/>
</dbReference>
<dbReference type="InterPro" id="IPR008514">
    <property type="entry name" value="T6SS_Hcp"/>
</dbReference>
<proteinExistence type="predicted"/>
<protein>
    <submittedName>
        <fullName evidence="1">Uncharacterized protein ImpD</fullName>
    </submittedName>
</protein>
<dbReference type="Pfam" id="PF05638">
    <property type="entry name" value="T6SS_HCP"/>
    <property type="match status" value="1"/>
</dbReference>
<dbReference type="PANTHER" id="PTHR36152">
    <property type="entry name" value="CYTOPLASMIC PROTEIN-RELATED"/>
    <property type="match status" value="1"/>
</dbReference>
<dbReference type="AlphaFoldDB" id="A0A0H3ZVK3"/>
<organism evidence="1">
    <name type="scientific">Vibrio sp. FF_482</name>
    <dbReference type="NCBI Taxonomy" id="1652836"/>
    <lineage>
        <taxon>Bacteria</taxon>
        <taxon>Pseudomonadati</taxon>
        <taxon>Pseudomonadota</taxon>
        <taxon>Gammaproteobacteria</taxon>
        <taxon>Vibrionales</taxon>
        <taxon>Vibrionaceae</taxon>
        <taxon>Vibrio</taxon>
    </lineage>
</organism>
<evidence type="ECO:0000313" key="1">
    <source>
        <dbReference type="EMBL" id="AKN37894.1"/>
    </source>
</evidence>
<dbReference type="PANTHER" id="PTHR36152:SF1">
    <property type="entry name" value="UBIQUITIN-LIKE DOMAIN-CONTAINING PROTEIN"/>
    <property type="match status" value="1"/>
</dbReference>
<dbReference type="Gene3D" id="2.30.110.20">
    <property type="entry name" value="Hcp1-like"/>
    <property type="match status" value="1"/>
</dbReference>
<accession>A0A0H3ZVK3</accession>